<evidence type="ECO:0000256" key="3">
    <source>
        <dbReference type="ARBA" id="ARBA00022801"/>
    </source>
</evidence>
<dbReference type="InterPro" id="IPR011650">
    <property type="entry name" value="Peptidase_M20_dimer"/>
</dbReference>
<proteinExistence type="predicted"/>
<gene>
    <name evidence="7" type="ORF">RLDS_09690</name>
</gene>
<dbReference type="InterPro" id="IPR002933">
    <property type="entry name" value="Peptidase_M20"/>
</dbReference>
<comment type="cofactor">
    <cofactor evidence="1">
        <name>Zn(2+)</name>
        <dbReference type="ChEBI" id="CHEBI:29105"/>
    </cofactor>
</comment>
<name>T0HSC7_9SPHN</name>
<dbReference type="PANTHER" id="PTHR43808:SF9">
    <property type="entry name" value="BLL0789 PROTEIN"/>
    <property type="match status" value="1"/>
</dbReference>
<evidence type="ECO:0000313" key="7">
    <source>
        <dbReference type="EMBL" id="EQB15977.1"/>
    </source>
</evidence>
<reference evidence="7 8" key="1">
    <citation type="journal article" date="2013" name="Genome Announc.">
        <title>Draft Genome Sequence of Sphingobium lactosutens Strain DS20T, Isolated from a Hexachlorocyclohexane Dumpsite.</title>
        <authorList>
            <person name="Kumar R."/>
            <person name="Dwivedi V."/>
            <person name="Negi V."/>
            <person name="Khurana J.P."/>
            <person name="Lal R."/>
        </authorList>
    </citation>
    <scope>NUCLEOTIDE SEQUENCE [LARGE SCALE GENOMIC DNA]</scope>
    <source>
        <strain evidence="7 8">DS20</strain>
    </source>
</reference>
<feature type="active site" description="Proton acceptor" evidence="5">
    <location>
        <position position="167"/>
    </location>
</feature>
<sequence>MIGMTRLSPQEERLLDHVTSAPMLDQVQRWAAINSGSRNLDGLARMATMLADAFSALPGALSLIDPAPVENVAPDGRLQPLAHGQHLLLSVRPDAPTRLLLTGHMDTVFPVDHPFQDQRWLEPGVLNGPGVADMKGGIAVMLAALTALESTGGVDHVGYDVVINSDEEVGSASSAALLRDRAAGKLAAFTYEPALPDGTLAGARAGSGNFSVIVTGRSAHAGRNPDDGRNALLAAADLALRLKAASGAGFSCNPAKIDGGGPNNVVPDHAVLRVNFRPRTPQDEQAARALLDRTIADIARDHDVMLHLHGGFGRPPKPMDAKADRLFGLVRQCGTDLGLSIGWRDTGGVCDGNNIAACGVPVVDTMGVRGGSIHSDAEFLLTDSLPERARLSALSLWRIAQGQFQPGQERG</sequence>
<feature type="active site" evidence="5">
    <location>
        <position position="106"/>
    </location>
</feature>
<accession>T0HSC7</accession>
<keyword evidence="8" id="KW-1185">Reference proteome</keyword>
<dbReference type="PATRIC" id="fig|1331060.3.peg.1845"/>
<dbReference type="InterPro" id="IPR001261">
    <property type="entry name" value="ArgE/DapE_CS"/>
</dbReference>
<dbReference type="Proteomes" id="UP000015531">
    <property type="component" value="Unassembled WGS sequence"/>
</dbReference>
<dbReference type="GO" id="GO:0046872">
    <property type="term" value="F:metal ion binding"/>
    <property type="evidence" value="ECO:0007669"/>
    <property type="project" value="UniProtKB-KW"/>
</dbReference>
<dbReference type="PIRSF" id="PIRSF037238">
    <property type="entry name" value="Carboxypeptidase_G2"/>
    <property type="match status" value="1"/>
</dbReference>
<dbReference type="PROSITE" id="PS00758">
    <property type="entry name" value="ARGE_DAPE_CPG2_1"/>
    <property type="match status" value="1"/>
</dbReference>
<dbReference type="PANTHER" id="PTHR43808">
    <property type="entry name" value="ACETYLORNITHINE DEACETYLASE"/>
    <property type="match status" value="1"/>
</dbReference>
<dbReference type="AlphaFoldDB" id="T0HSC7"/>
<keyword evidence="4" id="KW-0862">Zinc</keyword>
<dbReference type="InterPro" id="IPR050072">
    <property type="entry name" value="Peptidase_M20A"/>
</dbReference>
<dbReference type="eggNOG" id="COG0624">
    <property type="taxonomic scope" value="Bacteria"/>
</dbReference>
<dbReference type="SUPFAM" id="SSF55031">
    <property type="entry name" value="Bacterial exopeptidase dimerisation domain"/>
    <property type="match status" value="1"/>
</dbReference>
<comment type="caution">
    <text evidence="7">The sequence shown here is derived from an EMBL/GenBank/DDBJ whole genome shotgun (WGS) entry which is preliminary data.</text>
</comment>
<evidence type="ECO:0000256" key="4">
    <source>
        <dbReference type="ARBA" id="ARBA00022833"/>
    </source>
</evidence>
<dbReference type="InterPro" id="IPR036264">
    <property type="entry name" value="Bact_exopeptidase_dim_dom"/>
</dbReference>
<keyword evidence="2" id="KW-0479">Metal-binding</keyword>
<evidence type="ECO:0000256" key="2">
    <source>
        <dbReference type="ARBA" id="ARBA00022723"/>
    </source>
</evidence>
<dbReference type="EMBL" id="ATDP01000081">
    <property type="protein sequence ID" value="EQB15977.1"/>
    <property type="molecule type" value="Genomic_DNA"/>
</dbReference>
<evidence type="ECO:0000256" key="1">
    <source>
        <dbReference type="ARBA" id="ARBA00001947"/>
    </source>
</evidence>
<dbReference type="Pfam" id="PF01546">
    <property type="entry name" value="Peptidase_M20"/>
    <property type="match status" value="1"/>
</dbReference>
<dbReference type="NCBIfam" id="NF005602">
    <property type="entry name" value="PRK07338.1"/>
    <property type="match status" value="1"/>
</dbReference>
<dbReference type="Gene3D" id="3.40.630.10">
    <property type="entry name" value="Zn peptidases"/>
    <property type="match status" value="1"/>
</dbReference>
<protein>
    <recommendedName>
        <fullName evidence="6">Peptidase M20 dimerisation domain-containing protein</fullName>
    </recommendedName>
</protein>
<dbReference type="Gene3D" id="3.30.70.360">
    <property type="match status" value="1"/>
</dbReference>
<feature type="domain" description="Peptidase M20 dimerisation" evidence="6">
    <location>
        <begin position="203"/>
        <end position="300"/>
    </location>
</feature>
<keyword evidence="3" id="KW-0378">Hydrolase</keyword>
<organism evidence="7 8">
    <name type="scientific">Sphingobium lactosutens DS20</name>
    <dbReference type="NCBI Taxonomy" id="1331060"/>
    <lineage>
        <taxon>Bacteria</taxon>
        <taxon>Pseudomonadati</taxon>
        <taxon>Pseudomonadota</taxon>
        <taxon>Alphaproteobacteria</taxon>
        <taxon>Sphingomonadales</taxon>
        <taxon>Sphingomonadaceae</taxon>
        <taxon>Sphingobium</taxon>
    </lineage>
</organism>
<dbReference type="Pfam" id="PF07687">
    <property type="entry name" value="M20_dimer"/>
    <property type="match status" value="1"/>
</dbReference>
<dbReference type="SUPFAM" id="SSF53187">
    <property type="entry name" value="Zn-dependent exopeptidases"/>
    <property type="match status" value="1"/>
</dbReference>
<dbReference type="GO" id="GO:0016787">
    <property type="term" value="F:hydrolase activity"/>
    <property type="evidence" value="ECO:0007669"/>
    <property type="project" value="UniProtKB-KW"/>
</dbReference>
<evidence type="ECO:0000259" key="6">
    <source>
        <dbReference type="Pfam" id="PF07687"/>
    </source>
</evidence>
<evidence type="ECO:0000313" key="8">
    <source>
        <dbReference type="Proteomes" id="UP000015531"/>
    </source>
</evidence>
<evidence type="ECO:0000256" key="5">
    <source>
        <dbReference type="PIRSR" id="PIRSR037238-1"/>
    </source>
</evidence>
<dbReference type="InterPro" id="IPR017150">
    <property type="entry name" value="Pept_M20_glutamate_carboxypep"/>
</dbReference>